<keyword evidence="2" id="KW-1185">Reference proteome</keyword>
<organism evidence="1 2">
    <name type="scientific">Xenoophorus captivus</name>
    <dbReference type="NCBI Taxonomy" id="1517983"/>
    <lineage>
        <taxon>Eukaryota</taxon>
        <taxon>Metazoa</taxon>
        <taxon>Chordata</taxon>
        <taxon>Craniata</taxon>
        <taxon>Vertebrata</taxon>
        <taxon>Euteleostomi</taxon>
        <taxon>Actinopterygii</taxon>
        <taxon>Neopterygii</taxon>
        <taxon>Teleostei</taxon>
        <taxon>Neoteleostei</taxon>
        <taxon>Acanthomorphata</taxon>
        <taxon>Ovalentaria</taxon>
        <taxon>Atherinomorphae</taxon>
        <taxon>Cyprinodontiformes</taxon>
        <taxon>Goodeidae</taxon>
        <taxon>Xenoophorus</taxon>
    </lineage>
</organism>
<proteinExistence type="predicted"/>
<gene>
    <name evidence="1" type="ORF">XENOCAPTIV_024191</name>
</gene>
<dbReference type="Proteomes" id="UP001434883">
    <property type="component" value="Unassembled WGS sequence"/>
</dbReference>
<reference evidence="1 2" key="1">
    <citation type="submission" date="2021-06" db="EMBL/GenBank/DDBJ databases">
        <authorList>
            <person name="Palmer J.M."/>
        </authorList>
    </citation>
    <scope>NUCLEOTIDE SEQUENCE [LARGE SCALE GENOMIC DNA]</scope>
    <source>
        <strain evidence="1 2">XC_2019</strain>
        <tissue evidence="1">Muscle</tissue>
    </source>
</reference>
<evidence type="ECO:0000313" key="2">
    <source>
        <dbReference type="Proteomes" id="UP001434883"/>
    </source>
</evidence>
<sequence length="110" mass="12631">MFKDVLKAKKVISISTKGFLCGFVMCLHEYDLEANLFPHVLQAKDLSPVWICMCIFNFDLEKNPFPHASQAKGLFPVWIFMCVSRFNFQGNLPCITDKEFVSYVDSHVFG</sequence>
<evidence type="ECO:0000313" key="1">
    <source>
        <dbReference type="EMBL" id="MEQ2196108.1"/>
    </source>
</evidence>
<protein>
    <submittedName>
        <fullName evidence="1">Uncharacterized protein</fullName>
    </submittedName>
</protein>
<dbReference type="EMBL" id="JAHRIN010014007">
    <property type="protein sequence ID" value="MEQ2196108.1"/>
    <property type="molecule type" value="Genomic_DNA"/>
</dbReference>
<accession>A0ABV0QKY5</accession>
<comment type="caution">
    <text evidence="1">The sequence shown here is derived from an EMBL/GenBank/DDBJ whole genome shotgun (WGS) entry which is preliminary data.</text>
</comment>
<name>A0ABV0QKY5_9TELE</name>